<comment type="caution">
    <text evidence="1">The sequence shown here is derived from an EMBL/GenBank/DDBJ whole genome shotgun (WGS) entry which is preliminary data.</text>
</comment>
<evidence type="ECO:0000313" key="1">
    <source>
        <dbReference type="EMBL" id="KAA6310409.1"/>
    </source>
</evidence>
<proteinExistence type="predicted"/>
<dbReference type="AlphaFoldDB" id="A0A5J4PPD1"/>
<organism evidence="1">
    <name type="scientific">termite gut metagenome</name>
    <dbReference type="NCBI Taxonomy" id="433724"/>
    <lineage>
        <taxon>unclassified sequences</taxon>
        <taxon>metagenomes</taxon>
        <taxon>organismal metagenomes</taxon>
    </lineage>
</organism>
<protein>
    <submittedName>
        <fullName evidence="1">Uncharacterized protein</fullName>
    </submittedName>
</protein>
<feature type="non-terminal residue" evidence="1">
    <location>
        <position position="1"/>
    </location>
</feature>
<sequence>ADAWGPMAYADGRLIVRDSHEVVCLKIN</sequence>
<accession>A0A5J4PPD1</accession>
<name>A0A5J4PPD1_9ZZZZ</name>
<gene>
    <name evidence="1" type="ORF">EZS27_038285</name>
</gene>
<dbReference type="EMBL" id="SNRY01007443">
    <property type="protein sequence ID" value="KAA6310409.1"/>
    <property type="molecule type" value="Genomic_DNA"/>
</dbReference>
<reference evidence="1" key="1">
    <citation type="submission" date="2019-03" db="EMBL/GenBank/DDBJ databases">
        <title>Single cell metagenomics reveals metabolic interactions within the superorganism composed of flagellate Streblomastix strix and complex community of Bacteroidetes bacteria on its surface.</title>
        <authorList>
            <person name="Treitli S.C."/>
            <person name="Kolisko M."/>
            <person name="Husnik F."/>
            <person name="Keeling P."/>
            <person name="Hampl V."/>
        </authorList>
    </citation>
    <scope>NUCLEOTIDE SEQUENCE</scope>
    <source>
        <strain evidence="1">STM</strain>
    </source>
</reference>